<evidence type="ECO:0000256" key="15">
    <source>
        <dbReference type="ARBA" id="ARBA00031910"/>
    </source>
</evidence>
<comment type="subcellular location">
    <subcellularLocation>
        <location evidence="1">Cytoplasm</location>
    </subcellularLocation>
</comment>
<evidence type="ECO:0000313" key="20">
    <source>
        <dbReference type="Proteomes" id="UP000317648"/>
    </source>
</evidence>
<dbReference type="SUPFAM" id="SSF46689">
    <property type="entry name" value="Homeodomain-like"/>
    <property type="match status" value="1"/>
</dbReference>
<name>A0A518DVW4_9BACT</name>
<evidence type="ECO:0000256" key="1">
    <source>
        <dbReference type="ARBA" id="ARBA00004496"/>
    </source>
</evidence>
<evidence type="ECO:0000256" key="14">
    <source>
        <dbReference type="ARBA" id="ARBA00029881"/>
    </source>
</evidence>
<dbReference type="InterPro" id="IPR002078">
    <property type="entry name" value="Sigma_54_int"/>
</dbReference>
<evidence type="ECO:0000256" key="9">
    <source>
        <dbReference type="ARBA" id="ARBA00023015"/>
    </source>
</evidence>
<evidence type="ECO:0000256" key="13">
    <source>
        <dbReference type="ARBA" id="ARBA00023231"/>
    </source>
</evidence>
<dbReference type="AlphaFoldDB" id="A0A518DVW4"/>
<keyword evidence="20" id="KW-1185">Reference proteome</keyword>
<evidence type="ECO:0000256" key="8">
    <source>
        <dbReference type="ARBA" id="ARBA00023012"/>
    </source>
</evidence>
<dbReference type="SMART" id="SM00448">
    <property type="entry name" value="REC"/>
    <property type="match status" value="1"/>
</dbReference>
<dbReference type="PROSITE" id="PS50110">
    <property type="entry name" value="RESPONSE_REGULATORY"/>
    <property type="match status" value="1"/>
</dbReference>
<evidence type="ECO:0000256" key="16">
    <source>
        <dbReference type="PROSITE-ProRule" id="PRU00169"/>
    </source>
</evidence>
<dbReference type="CDD" id="cd00009">
    <property type="entry name" value="AAA"/>
    <property type="match status" value="1"/>
</dbReference>
<reference evidence="19 20" key="1">
    <citation type="submission" date="2019-02" db="EMBL/GenBank/DDBJ databases">
        <title>Deep-cultivation of Planctomycetes and their phenomic and genomic characterization uncovers novel biology.</title>
        <authorList>
            <person name="Wiegand S."/>
            <person name="Jogler M."/>
            <person name="Boedeker C."/>
            <person name="Pinto D."/>
            <person name="Vollmers J."/>
            <person name="Rivas-Marin E."/>
            <person name="Kohn T."/>
            <person name="Peeters S.H."/>
            <person name="Heuer A."/>
            <person name="Rast P."/>
            <person name="Oberbeckmann S."/>
            <person name="Bunk B."/>
            <person name="Jeske O."/>
            <person name="Meyerdierks A."/>
            <person name="Storesund J.E."/>
            <person name="Kallscheuer N."/>
            <person name="Luecker S."/>
            <person name="Lage O.M."/>
            <person name="Pohl T."/>
            <person name="Merkel B.J."/>
            <person name="Hornburger P."/>
            <person name="Mueller R.-W."/>
            <person name="Bruemmer F."/>
            <person name="Labrenz M."/>
            <person name="Spormann A.M."/>
            <person name="Op den Camp H."/>
            <person name="Overmann J."/>
            <person name="Amann R."/>
            <person name="Jetten M.S.M."/>
            <person name="Mascher T."/>
            <person name="Medema M.H."/>
            <person name="Devos D.P."/>
            <person name="Kaster A.-K."/>
            <person name="Ovreas L."/>
            <person name="Rohde M."/>
            <person name="Galperin M.Y."/>
            <person name="Jogler C."/>
        </authorList>
    </citation>
    <scope>NUCLEOTIDE SEQUENCE [LARGE SCALE GENOMIC DNA]</scope>
    <source>
        <strain evidence="19 20">Pla85_3_4</strain>
    </source>
</reference>
<keyword evidence="10" id="KW-0238">DNA-binding</keyword>
<proteinExistence type="predicted"/>
<keyword evidence="3" id="KW-0963">Cytoplasm</keyword>
<evidence type="ECO:0000259" key="17">
    <source>
        <dbReference type="PROSITE" id="PS50045"/>
    </source>
</evidence>
<keyword evidence="4" id="KW-0678">Repressor</keyword>
<feature type="domain" description="Sigma-54 factor interaction" evidence="17">
    <location>
        <begin position="142"/>
        <end position="371"/>
    </location>
</feature>
<dbReference type="InterPro" id="IPR058031">
    <property type="entry name" value="AAA_lid_NorR"/>
</dbReference>
<evidence type="ECO:0000259" key="18">
    <source>
        <dbReference type="PROSITE" id="PS50110"/>
    </source>
</evidence>
<dbReference type="KEGG" id="lcre:Pla8534_37990"/>
<dbReference type="InterPro" id="IPR011006">
    <property type="entry name" value="CheY-like_superfamily"/>
</dbReference>
<keyword evidence="5 16" id="KW-0597">Phosphoprotein</keyword>
<dbReference type="SUPFAM" id="SSF52540">
    <property type="entry name" value="P-loop containing nucleoside triphosphate hydrolases"/>
    <property type="match status" value="1"/>
</dbReference>
<evidence type="ECO:0000256" key="7">
    <source>
        <dbReference type="ARBA" id="ARBA00022840"/>
    </source>
</evidence>
<dbReference type="FunFam" id="3.40.50.300:FF:000006">
    <property type="entry name" value="DNA-binding transcriptional regulator NtrC"/>
    <property type="match status" value="1"/>
</dbReference>
<dbReference type="InterPro" id="IPR009057">
    <property type="entry name" value="Homeodomain-like_sf"/>
</dbReference>
<keyword evidence="9" id="KW-0805">Transcription regulation</keyword>
<evidence type="ECO:0000256" key="11">
    <source>
        <dbReference type="ARBA" id="ARBA00023159"/>
    </source>
</evidence>
<accession>A0A518DVW4</accession>
<dbReference type="SMART" id="SM00382">
    <property type="entry name" value="AAA"/>
    <property type="match status" value="1"/>
</dbReference>
<dbReference type="EMBL" id="CP036433">
    <property type="protein sequence ID" value="QDU95980.1"/>
    <property type="molecule type" value="Genomic_DNA"/>
</dbReference>
<dbReference type="InterPro" id="IPR027417">
    <property type="entry name" value="P-loop_NTPase"/>
</dbReference>
<dbReference type="Gene3D" id="3.40.50.2300">
    <property type="match status" value="1"/>
</dbReference>
<dbReference type="Pfam" id="PF25601">
    <property type="entry name" value="AAA_lid_14"/>
    <property type="match status" value="1"/>
</dbReference>
<dbReference type="Gene3D" id="3.40.50.300">
    <property type="entry name" value="P-loop containing nucleotide triphosphate hydrolases"/>
    <property type="match status" value="1"/>
</dbReference>
<dbReference type="Pfam" id="PF00072">
    <property type="entry name" value="Response_reg"/>
    <property type="match status" value="1"/>
</dbReference>
<dbReference type="PANTHER" id="PTHR32071:SF95">
    <property type="entry name" value="DNA-BINDING TRANSCRIPTIONAL REGULATOR NTRC"/>
    <property type="match status" value="1"/>
</dbReference>
<dbReference type="InterPro" id="IPR003593">
    <property type="entry name" value="AAA+_ATPase"/>
</dbReference>
<keyword evidence="11" id="KW-0010">Activator</keyword>
<dbReference type="PRINTS" id="PR01590">
    <property type="entry name" value="HTHFIS"/>
</dbReference>
<dbReference type="GO" id="GO:0043565">
    <property type="term" value="F:sequence-specific DNA binding"/>
    <property type="evidence" value="ECO:0007669"/>
    <property type="project" value="InterPro"/>
</dbReference>
<dbReference type="OrthoDB" id="9803970at2"/>
<evidence type="ECO:0000256" key="2">
    <source>
        <dbReference type="ARBA" id="ARBA00019059"/>
    </source>
</evidence>
<evidence type="ECO:0000256" key="12">
    <source>
        <dbReference type="ARBA" id="ARBA00023163"/>
    </source>
</evidence>
<keyword evidence="6" id="KW-0547">Nucleotide-binding</keyword>
<dbReference type="Pfam" id="PF02954">
    <property type="entry name" value="HTH_8"/>
    <property type="match status" value="1"/>
</dbReference>
<keyword evidence="8" id="KW-0902">Two-component regulatory system</keyword>
<keyword evidence="7" id="KW-0067">ATP-binding</keyword>
<evidence type="ECO:0000256" key="6">
    <source>
        <dbReference type="ARBA" id="ARBA00022741"/>
    </source>
</evidence>
<protein>
    <recommendedName>
        <fullName evidence="2">DNA-binding transcriptional regulator NtrC</fullName>
    </recommendedName>
    <alternativeName>
        <fullName evidence="14">Nitrogen regulation protein NR(I)</fullName>
    </alternativeName>
    <alternativeName>
        <fullName evidence="15">Nitrogen regulator I</fullName>
    </alternativeName>
</protein>
<dbReference type="RefSeq" id="WP_145054657.1">
    <property type="nucleotide sequence ID" value="NZ_CP036433.1"/>
</dbReference>
<dbReference type="PROSITE" id="PS00688">
    <property type="entry name" value="SIGMA54_INTERACT_3"/>
    <property type="match status" value="1"/>
</dbReference>
<dbReference type="Proteomes" id="UP000317648">
    <property type="component" value="Chromosome"/>
</dbReference>
<evidence type="ECO:0000256" key="10">
    <source>
        <dbReference type="ARBA" id="ARBA00023125"/>
    </source>
</evidence>
<evidence type="ECO:0000313" key="19">
    <source>
        <dbReference type="EMBL" id="QDU95980.1"/>
    </source>
</evidence>
<dbReference type="PANTHER" id="PTHR32071">
    <property type="entry name" value="TRANSCRIPTIONAL REGULATORY PROTEIN"/>
    <property type="match status" value="1"/>
</dbReference>
<dbReference type="GO" id="GO:0000160">
    <property type="term" value="P:phosphorelay signal transduction system"/>
    <property type="evidence" value="ECO:0007669"/>
    <property type="project" value="UniProtKB-KW"/>
</dbReference>
<keyword evidence="13" id="KW-0535">Nitrogen fixation</keyword>
<organism evidence="19 20">
    <name type="scientific">Lignipirellula cremea</name>
    <dbReference type="NCBI Taxonomy" id="2528010"/>
    <lineage>
        <taxon>Bacteria</taxon>
        <taxon>Pseudomonadati</taxon>
        <taxon>Planctomycetota</taxon>
        <taxon>Planctomycetia</taxon>
        <taxon>Pirellulales</taxon>
        <taxon>Pirellulaceae</taxon>
        <taxon>Lignipirellula</taxon>
    </lineage>
</organism>
<gene>
    <name evidence="19" type="primary">ntrC_1</name>
    <name evidence="19" type="ORF">Pla8534_37990</name>
</gene>
<dbReference type="Gene3D" id="1.10.8.60">
    <property type="match status" value="1"/>
</dbReference>
<dbReference type="InterPro" id="IPR025944">
    <property type="entry name" value="Sigma_54_int_dom_CS"/>
</dbReference>
<sequence>MASLLVVDDDRTILHMIERAFDDSAVSIIAVRDPAEVLEVIRLQQPDVVLLDIMLPETSGLEMFPQIHELDPKLPIIFITSGGASDTTIEAMKLGAHDFLLKPLDLNQLRKQVKQAIEIRRLMLEPVAVPGHKSKETAHEELVGSSLPMLDVYKAIGRVAQEDVTCLICGESGTGKELVARAIYHHSKRSKGPFLAVNCAAIPESLLESELFGHEQGAFTGADRRRLGKFEQCDGGTLFLDEVGDMPAMLQSKMLRILQEQRFERVGGNETIQVDVRVIAATNRDLEAMVDKAEFRADLYYRLNGFTLGLAPLRDRGSDIDLLVEYFLTRLNKSLNRNIVRISDEAMELLRTYEWPGNVRELQAILKQSILQTTGSVVAPDFLPDVIRRAASPCTVDNEDDSTTCLKRFINQRLAGHTSDLYAESLEWMERYLVGRVLRMTDGNQTKASSVLGITRGSLRNKIRSLGISVEQVVHVDGDEEGEDD</sequence>
<feature type="domain" description="Response regulatory" evidence="18">
    <location>
        <begin position="3"/>
        <end position="117"/>
    </location>
</feature>
<dbReference type="Gene3D" id="1.10.10.60">
    <property type="entry name" value="Homeodomain-like"/>
    <property type="match status" value="1"/>
</dbReference>
<evidence type="ECO:0000256" key="4">
    <source>
        <dbReference type="ARBA" id="ARBA00022491"/>
    </source>
</evidence>
<dbReference type="GO" id="GO:0005737">
    <property type="term" value="C:cytoplasm"/>
    <property type="evidence" value="ECO:0007669"/>
    <property type="project" value="UniProtKB-SubCell"/>
</dbReference>
<dbReference type="InterPro" id="IPR002197">
    <property type="entry name" value="HTH_Fis"/>
</dbReference>
<dbReference type="InterPro" id="IPR001789">
    <property type="entry name" value="Sig_transdc_resp-reg_receiver"/>
</dbReference>
<feature type="modified residue" description="4-aspartylphosphate" evidence="16">
    <location>
        <position position="52"/>
    </location>
</feature>
<dbReference type="GO" id="GO:0006355">
    <property type="term" value="P:regulation of DNA-templated transcription"/>
    <property type="evidence" value="ECO:0007669"/>
    <property type="project" value="InterPro"/>
</dbReference>
<dbReference type="SUPFAM" id="SSF52172">
    <property type="entry name" value="CheY-like"/>
    <property type="match status" value="1"/>
</dbReference>
<evidence type="ECO:0000256" key="3">
    <source>
        <dbReference type="ARBA" id="ARBA00022490"/>
    </source>
</evidence>
<dbReference type="PROSITE" id="PS50045">
    <property type="entry name" value="SIGMA54_INTERACT_4"/>
    <property type="match status" value="1"/>
</dbReference>
<keyword evidence="12" id="KW-0804">Transcription</keyword>
<dbReference type="GO" id="GO:0005524">
    <property type="term" value="F:ATP binding"/>
    <property type="evidence" value="ECO:0007669"/>
    <property type="project" value="UniProtKB-KW"/>
</dbReference>
<dbReference type="Pfam" id="PF00158">
    <property type="entry name" value="Sigma54_activat"/>
    <property type="match status" value="1"/>
</dbReference>
<evidence type="ECO:0000256" key="5">
    <source>
        <dbReference type="ARBA" id="ARBA00022553"/>
    </source>
</evidence>